<dbReference type="Proteomes" id="UP001470230">
    <property type="component" value="Unassembled WGS sequence"/>
</dbReference>
<keyword evidence="3" id="KW-1185">Reference proteome</keyword>
<gene>
    <name evidence="2" type="ORF">M9Y10_032081</name>
</gene>
<dbReference type="InterPro" id="IPR036249">
    <property type="entry name" value="Thioredoxin-like_sf"/>
</dbReference>
<evidence type="ECO:0000313" key="3">
    <source>
        <dbReference type="Proteomes" id="UP001470230"/>
    </source>
</evidence>
<dbReference type="EMBL" id="JAPFFF010000052">
    <property type="protein sequence ID" value="KAK8839154.1"/>
    <property type="molecule type" value="Genomic_DNA"/>
</dbReference>
<dbReference type="CDD" id="cd02961">
    <property type="entry name" value="PDI_a_family"/>
    <property type="match status" value="1"/>
</dbReference>
<dbReference type="Gene3D" id="3.40.30.10">
    <property type="entry name" value="Glutaredoxin"/>
    <property type="match status" value="1"/>
</dbReference>
<evidence type="ECO:0000313" key="2">
    <source>
        <dbReference type="EMBL" id="KAK8839154.1"/>
    </source>
</evidence>
<reference evidence="2 3" key="1">
    <citation type="submission" date="2024-04" db="EMBL/GenBank/DDBJ databases">
        <title>Tritrichomonas musculus Genome.</title>
        <authorList>
            <person name="Alves-Ferreira E."/>
            <person name="Grigg M."/>
            <person name="Lorenzi H."/>
            <person name="Galac M."/>
        </authorList>
    </citation>
    <scope>NUCLEOTIDE SEQUENCE [LARGE SCALE GENOMIC DNA]</scope>
    <source>
        <strain evidence="2 3">EAF2021</strain>
    </source>
</reference>
<proteinExistence type="predicted"/>
<feature type="domain" description="Thioredoxin" evidence="1">
    <location>
        <begin position="34"/>
        <end position="111"/>
    </location>
</feature>
<dbReference type="InterPro" id="IPR017937">
    <property type="entry name" value="Thioredoxin_CS"/>
</dbReference>
<evidence type="ECO:0000259" key="1">
    <source>
        <dbReference type="Pfam" id="PF00085"/>
    </source>
</evidence>
<dbReference type="PROSITE" id="PS00194">
    <property type="entry name" value="THIOREDOXIN_1"/>
    <property type="match status" value="1"/>
</dbReference>
<dbReference type="InterPro" id="IPR013766">
    <property type="entry name" value="Thioredoxin_domain"/>
</dbReference>
<dbReference type="SUPFAM" id="SSF52833">
    <property type="entry name" value="Thioredoxin-like"/>
    <property type="match status" value="2"/>
</dbReference>
<name>A0ABR2GYX6_9EUKA</name>
<dbReference type="PANTHER" id="PTHR45815:SF3">
    <property type="entry name" value="PROTEIN DISULFIDE-ISOMERASE A6"/>
    <property type="match status" value="1"/>
</dbReference>
<protein>
    <recommendedName>
        <fullName evidence="1">Thioredoxin domain-containing protein</fullName>
    </recommendedName>
</protein>
<dbReference type="PANTHER" id="PTHR45815">
    <property type="entry name" value="PROTEIN DISULFIDE-ISOMERASE A6"/>
    <property type="match status" value="1"/>
</dbReference>
<accession>A0ABR2GYX6</accession>
<comment type="caution">
    <text evidence="2">The sequence shown here is derived from an EMBL/GenBank/DDBJ whole genome shotgun (WGS) entry which is preliminary data.</text>
</comment>
<organism evidence="2 3">
    <name type="scientific">Tritrichomonas musculus</name>
    <dbReference type="NCBI Taxonomy" id="1915356"/>
    <lineage>
        <taxon>Eukaryota</taxon>
        <taxon>Metamonada</taxon>
        <taxon>Parabasalia</taxon>
        <taxon>Tritrichomonadida</taxon>
        <taxon>Tritrichomonadidae</taxon>
        <taxon>Tritrichomonas</taxon>
    </lineage>
</organism>
<sequence>MLLALISLVQSLNFSSNIVHLTDLPPNDGSAYFVMVHSDGCGHCARLAPAFSKAAELGEGFATFAELNCNVNKTACQMLRIDGVPKLFFFLNGVINKYEGPQLSRLMVNWISLFINDTATLVTSENYTENVAENSAILFTAKPEIPKIWAGIQKTLNNTNIKFLVSRDKELHSKLGLEQFPGVFAKKNDQFKQYTGHLDIQNVVKFLKSYFDDGSKSEL</sequence>
<dbReference type="Pfam" id="PF00085">
    <property type="entry name" value="Thioredoxin"/>
    <property type="match status" value="1"/>
</dbReference>